<dbReference type="EMBL" id="GDKF01002306">
    <property type="protein sequence ID" value="JAT76316.1"/>
    <property type="molecule type" value="Transcribed_RNA"/>
</dbReference>
<accession>A0A1D2AAR5</accession>
<feature type="compositionally biased region" description="Low complexity" evidence="1">
    <location>
        <begin position="120"/>
        <end position="133"/>
    </location>
</feature>
<protein>
    <submittedName>
        <fullName evidence="2">Uncharacterized protein</fullName>
    </submittedName>
</protein>
<name>A0A1D2AAR5_AUXPR</name>
<evidence type="ECO:0000256" key="1">
    <source>
        <dbReference type="SAM" id="MobiDB-lite"/>
    </source>
</evidence>
<gene>
    <name evidence="2" type="ORF">g.867</name>
</gene>
<reference evidence="2" key="1">
    <citation type="submission" date="2015-08" db="EMBL/GenBank/DDBJ databases">
        <authorList>
            <person name="Babu N.S."/>
            <person name="Beckwith C.J."/>
            <person name="Beseler K.G."/>
            <person name="Brison A."/>
            <person name="Carone J.V."/>
            <person name="Caskin T.P."/>
            <person name="Diamond M."/>
            <person name="Durham M.E."/>
            <person name="Foxe J.M."/>
            <person name="Go M."/>
            <person name="Henderson B.A."/>
            <person name="Jones I.B."/>
            <person name="McGettigan J.A."/>
            <person name="Micheletti S.J."/>
            <person name="Nasrallah M.E."/>
            <person name="Ortiz D."/>
            <person name="Piller C.R."/>
            <person name="Privatt S.R."/>
            <person name="Schneider S.L."/>
            <person name="Sharp S."/>
            <person name="Smith T.C."/>
            <person name="Stanton J.D."/>
            <person name="Ullery H.E."/>
            <person name="Wilson R.J."/>
            <person name="Serrano M.G."/>
            <person name="Buck G."/>
            <person name="Lee V."/>
            <person name="Wang Y."/>
            <person name="Carvalho R."/>
            <person name="Voegtly L."/>
            <person name="Shi R."/>
            <person name="Duckworth R."/>
            <person name="Johnson A."/>
            <person name="Loviza R."/>
            <person name="Walstead R."/>
            <person name="Shah Z."/>
            <person name="Kiflezghi M."/>
            <person name="Wade K."/>
            <person name="Ball S.L."/>
            <person name="Bradley K.W."/>
            <person name="Asai D.J."/>
            <person name="Bowman C.A."/>
            <person name="Russell D.A."/>
            <person name="Pope W.H."/>
            <person name="Jacobs-Sera D."/>
            <person name="Hendrix R.W."/>
            <person name="Hatfull G.F."/>
        </authorList>
    </citation>
    <scope>NUCLEOTIDE SEQUENCE</scope>
</reference>
<feature type="non-terminal residue" evidence="2">
    <location>
        <position position="1"/>
    </location>
</feature>
<feature type="region of interest" description="Disordered" evidence="1">
    <location>
        <begin position="41"/>
        <end position="326"/>
    </location>
</feature>
<sequence>SFALAWFEIGSKHRPLEEVRKWRHPARPCDAVAFWHAVSPETCPRHGRPRHLPPSGPGNSHGTEQPDTSLDPQPPAGVQADAPPPRPCTSGARAHDRLTGAPRTLIPRLAPSPSPPLPPALARLPQRQARAARPPAPAGPRADPGRRGAVRRGARRPRAAHPGAGPRHPGLAAQPALPGQAPAGGKPGLAGPAGGPALPRRVRAAVARAAGPAHAGLGGGGRAAPTQRAAPLPRGPGGPLLRRQGGHGHESAVCGQDGARRAPAPAGAGLGAGRAAGAPGGRRRRGGRGPPGPGAPLARGPPRGPHRSAARDAAAAALARGGRGRAARRRLLRARGRLGGIGAAPALLLRPRRAPGLGARPGGHRQHVRQLPHHLPLGLCPRPRPGPGTQLRARRALRLPLERRGCGAHPRCWARRARPPRLGPLGTCGQPRGAAGHPTARAATGYATCAARRLRE</sequence>
<feature type="compositionally biased region" description="Low complexity" evidence="1">
    <location>
        <begin position="195"/>
        <end position="215"/>
    </location>
</feature>
<evidence type="ECO:0000313" key="2">
    <source>
        <dbReference type="EMBL" id="JAT76316.1"/>
    </source>
</evidence>
<organism evidence="2">
    <name type="scientific">Auxenochlorella protothecoides</name>
    <name type="common">Green microalga</name>
    <name type="synonym">Chlorella protothecoides</name>
    <dbReference type="NCBI Taxonomy" id="3075"/>
    <lineage>
        <taxon>Eukaryota</taxon>
        <taxon>Viridiplantae</taxon>
        <taxon>Chlorophyta</taxon>
        <taxon>core chlorophytes</taxon>
        <taxon>Trebouxiophyceae</taxon>
        <taxon>Chlorellales</taxon>
        <taxon>Chlorellaceae</taxon>
        <taxon>Auxenochlorella</taxon>
    </lineage>
</organism>
<feature type="compositionally biased region" description="Low complexity" evidence="1">
    <location>
        <begin position="160"/>
        <end position="184"/>
    </location>
</feature>
<feature type="compositionally biased region" description="Gly residues" evidence="1">
    <location>
        <begin position="268"/>
        <end position="280"/>
    </location>
</feature>
<feature type="compositionally biased region" description="Basic residues" evidence="1">
    <location>
        <begin position="148"/>
        <end position="159"/>
    </location>
</feature>
<dbReference type="AlphaFoldDB" id="A0A1D2AAR5"/>
<feature type="compositionally biased region" description="Polar residues" evidence="1">
    <location>
        <begin position="57"/>
        <end position="71"/>
    </location>
</feature>
<feature type="compositionally biased region" description="Pro residues" evidence="1">
    <location>
        <begin position="110"/>
        <end position="119"/>
    </location>
</feature>
<feature type="compositionally biased region" description="Gly residues" evidence="1">
    <location>
        <begin position="185"/>
        <end position="194"/>
    </location>
</feature>
<feature type="compositionally biased region" description="Low complexity" evidence="1">
    <location>
        <begin position="223"/>
        <end position="232"/>
    </location>
</feature>
<feature type="compositionally biased region" description="Low complexity" evidence="1">
    <location>
        <begin position="311"/>
        <end position="320"/>
    </location>
</feature>
<proteinExistence type="predicted"/>